<gene>
    <name evidence="1" type="ORF">CQW29_17615</name>
</gene>
<dbReference type="InterPro" id="IPR050696">
    <property type="entry name" value="FtsA/MreB"/>
</dbReference>
<accession>A0A2S9I8J1</accession>
<dbReference type="Gene3D" id="3.30.420.40">
    <property type="match status" value="1"/>
</dbReference>
<dbReference type="PANTHER" id="PTHR32432">
    <property type="entry name" value="CELL DIVISION PROTEIN FTSA-RELATED"/>
    <property type="match status" value="1"/>
</dbReference>
<evidence type="ECO:0000313" key="2">
    <source>
        <dbReference type="Proteomes" id="UP000239181"/>
    </source>
</evidence>
<proteinExistence type="predicted"/>
<organism evidence="1 2">
    <name type="scientific">Pantoea coffeiphila</name>
    <dbReference type="NCBI Taxonomy" id="1465635"/>
    <lineage>
        <taxon>Bacteria</taxon>
        <taxon>Pseudomonadati</taxon>
        <taxon>Pseudomonadota</taxon>
        <taxon>Gammaproteobacteria</taxon>
        <taxon>Enterobacterales</taxon>
        <taxon>Erwiniaceae</taxon>
        <taxon>Pantoea</taxon>
    </lineage>
</organism>
<dbReference type="Pfam" id="PF11104">
    <property type="entry name" value="PilM_2"/>
    <property type="match status" value="1"/>
</dbReference>
<dbReference type="Gene3D" id="3.30.1490.300">
    <property type="match status" value="1"/>
</dbReference>
<dbReference type="SUPFAM" id="SSF53067">
    <property type="entry name" value="Actin-like ATPase domain"/>
    <property type="match status" value="1"/>
</dbReference>
<dbReference type="Proteomes" id="UP000239181">
    <property type="component" value="Unassembled WGS sequence"/>
</dbReference>
<dbReference type="RefSeq" id="WP_105594044.1">
    <property type="nucleotide sequence ID" value="NZ_PDET01000013.1"/>
</dbReference>
<dbReference type="AlphaFoldDB" id="A0A2S9I8J1"/>
<dbReference type="OrthoDB" id="6447548at2"/>
<sequence length="276" mass="31237">MAFQTWQVGLDIQNGQLCAIAIQRRRNGWQLRHWWQHTLPQDTLRNGLVQRPEILISILQRWRRLLPSRIALRVGFPPQLVMQRQLSLPATHLREAARSDYIHAAAKRFFPIEPEALALDFRLSDGGENQLTLTATRREALQGWLDCLQQVGLVPDVMDLTPSALSVLARALTLAPDASLVHRLSDHWLWYSPRHAERPWGWCPLEDIPDFSVLQQRYLPPQSAVWYSSALDDDAPPEGTTALSPFAALQFLQPPLPVSGGAYTIAAGLAMRPEDR</sequence>
<name>A0A2S9I8J1_9GAMM</name>
<dbReference type="InterPro" id="IPR043129">
    <property type="entry name" value="ATPase_NBD"/>
</dbReference>
<keyword evidence="2" id="KW-1185">Reference proteome</keyword>
<dbReference type="InterPro" id="IPR005883">
    <property type="entry name" value="PilM"/>
</dbReference>
<comment type="caution">
    <text evidence="1">The sequence shown here is derived from an EMBL/GenBank/DDBJ whole genome shotgun (WGS) entry which is preliminary data.</text>
</comment>
<dbReference type="PANTHER" id="PTHR32432:SF3">
    <property type="entry name" value="ETHANOLAMINE UTILIZATION PROTEIN EUTJ"/>
    <property type="match status" value="1"/>
</dbReference>
<protein>
    <submittedName>
        <fullName evidence="1">Pilus assembly protein</fullName>
    </submittedName>
</protein>
<reference evidence="1 2" key="1">
    <citation type="submission" date="2017-10" db="EMBL/GenBank/DDBJ databases">
        <title>Draft genome of two endophytic bacteria isolated from 'guarana' Paullinia cupana (Mart.) Ducke.</title>
        <authorList>
            <person name="Siqueira K.A."/>
            <person name="Liotti R.G."/>
            <person name="Mendes T.A."/>
            <person name="Soares M.A."/>
        </authorList>
    </citation>
    <scope>NUCLEOTIDE SEQUENCE [LARGE SCALE GENOMIC DNA]</scope>
    <source>
        <strain evidence="1 2">342</strain>
    </source>
</reference>
<dbReference type="EMBL" id="PDET01000013">
    <property type="protein sequence ID" value="PRD14109.1"/>
    <property type="molecule type" value="Genomic_DNA"/>
</dbReference>
<evidence type="ECO:0000313" key="1">
    <source>
        <dbReference type="EMBL" id="PRD14109.1"/>
    </source>
</evidence>